<proteinExistence type="predicted"/>
<evidence type="ECO:0000256" key="2">
    <source>
        <dbReference type="ARBA" id="ARBA00023125"/>
    </source>
</evidence>
<gene>
    <name evidence="6" type="ORF">AABB29_09650</name>
</gene>
<evidence type="ECO:0000256" key="4">
    <source>
        <dbReference type="PROSITE-ProRule" id="PRU00335"/>
    </source>
</evidence>
<sequence length="191" mass="21196">MPAPKREHLLQTAESLFSKEGFKGISVDRLINEAGVAKMTLYKGFDSKDALICETLRRRANRLEALVARVIQHAGADPQTRLLSCFDAMDIWATRDDFNGCYFINALGEFGEEDHEVADIVRSYKNSFLKQLQALCEDCHVPEPETTAQNILMLIDGATVTRMTLGDTASYQRAKTLAAGLLPQADQAQKS</sequence>
<evidence type="ECO:0000313" key="7">
    <source>
        <dbReference type="Proteomes" id="UP001440612"/>
    </source>
</evidence>
<keyword evidence="7" id="KW-1185">Reference proteome</keyword>
<evidence type="ECO:0000313" key="6">
    <source>
        <dbReference type="EMBL" id="WZC50845.1"/>
    </source>
</evidence>
<evidence type="ECO:0000259" key="5">
    <source>
        <dbReference type="PROSITE" id="PS50977"/>
    </source>
</evidence>
<name>A0ABZ2V8F0_9RHOB</name>
<evidence type="ECO:0000256" key="1">
    <source>
        <dbReference type="ARBA" id="ARBA00023015"/>
    </source>
</evidence>
<dbReference type="EMBL" id="CP150951">
    <property type="protein sequence ID" value="WZC50845.1"/>
    <property type="molecule type" value="Genomic_DNA"/>
</dbReference>
<dbReference type="PROSITE" id="PS50977">
    <property type="entry name" value="HTH_TETR_2"/>
    <property type="match status" value="1"/>
</dbReference>
<dbReference type="SUPFAM" id="SSF46689">
    <property type="entry name" value="Homeodomain-like"/>
    <property type="match status" value="1"/>
</dbReference>
<feature type="DNA-binding region" description="H-T-H motif" evidence="4">
    <location>
        <begin position="26"/>
        <end position="45"/>
    </location>
</feature>
<reference evidence="7" key="1">
    <citation type="submission" date="2024-04" db="EMBL/GenBank/DDBJ databases">
        <title>Phylogenomic analyses of a clade within the roseobacter group suggest taxonomic reassignments of species of the genera Aestuariivita, Citreicella, Loktanella, Nautella, Pelagibaca, Ruegeria, Thalassobius, Thiobacimonas and Tropicibacter, and the proposal o.</title>
        <authorList>
            <person name="Jeon C.O."/>
        </authorList>
    </citation>
    <scope>NUCLEOTIDE SEQUENCE [LARGE SCALE GENOMIC DNA]</scope>
    <source>
        <strain evidence="7">BS5-3</strain>
    </source>
</reference>
<dbReference type="Gene3D" id="1.10.357.10">
    <property type="entry name" value="Tetracycline Repressor, domain 2"/>
    <property type="match status" value="1"/>
</dbReference>
<dbReference type="PANTHER" id="PTHR47506:SF6">
    <property type="entry name" value="HTH-TYPE TRANSCRIPTIONAL REPRESSOR NEMR"/>
    <property type="match status" value="1"/>
</dbReference>
<dbReference type="PANTHER" id="PTHR47506">
    <property type="entry name" value="TRANSCRIPTIONAL REGULATORY PROTEIN"/>
    <property type="match status" value="1"/>
</dbReference>
<dbReference type="InterPro" id="IPR001647">
    <property type="entry name" value="HTH_TetR"/>
</dbReference>
<keyword evidence="2 4" id="KW-0238">DNA-binding</keyword>
<keyword evidence="3" id="KW-0804">Transcription</keyword>
<dbReference type="InterPro" id="IPR036271">
    <property type="entry name" value="Tet_transcr_reg_TetR-rel_C_sf"/>
</dbReference>
<evidence type="ECO:0000256" key="3">
    <source>
        <dbReference type="ARBA" id="ARBA00023163"/>
    </source>
</evidence>
<organism evidence="6 7">
    <name type="scientific">Yoonia phaeophyticola</name>
    <dbReference type="NCBI Taxonomy" id="3137369"/>
    <lineage>
        <taxon>Bacteria</taxon>
        <taxon>Pseudomonadati</taxon>
        <taxon>Pseudomonadota</taxon>
        <taxon>Alphaproteobacteria</taxon>
        <taxon>Rhodobacterales</taxon>
        <taxon>Paracoccaceae</taxon>
        <taxon>Yoonia</taxon>
    </lineage>
</organism>
<dbReference type="InterPro" id="IPR009057">
    <property type="entry name" value="Homeodomain-like_sf"/>
</dbReference>
<dbReference type="RefSeq" id="WP_341368942.1">
    <property type="nucleotide sequence ID" value="NZ_CP150951.2"/>
</dbReference>
<dbReference type="SUPFAM" id="SSF48498">
    <property type="entry name" value="Tetracyclin repressor-like, C-terminal domain"/>
    <property type="match status" value="1"/>
</dbReference>
<protein>
    <submittedName>
        <fullName evidence="6">TetR/AcrR family transcriptional regulator</fullName>
    </submittedName>
</protein>
<dbReference type="PRINTS" id="PR00455">
    <property type="entry name" value="HTHTETR"/>
</dbReference>
<keyword evidence="1" id="KW-0805">Transcription regulation</keyword>
<feature type="domain" description="HTH tetR-type" evidence="5">
    <location>
        <begin position="3"/>
        <end position="63"/>
    </location>
</feature>
<dbReference type="Proteomes" id="UP001440612">
    <property type="component" value="Chromosome"/>
</dbReference>
<dbReference type="Pfam" id="PF00440">
    <property type="entry name" value="TetR_N"/>
    <property type="match status" value="1"/>
</dbReference>
<accession>A0ABZ2V8F0</accession>